<dbReference type="GO" id="GO:0000976">
    <property type="term" value="F:transcription cis-regulatory region binding"/>
    <property type="evidence" value="ECO:0007669"/>
    <property type="project" value="TreeGrafter"/>
</dbReference>
<gene>
    <name evidence="6" type="ORF">C8D78_3420</name>
</gene>
<dbReference type="Gene3D" id="3.40.50.2300">
    <property type="match status" value="2"/>
</dbReference>
<dbReference type="SUPFAM" id="SSF53822">
    <property type="entry name" value="Periplasmic binding protein-like I"/>
    <property type="match status" value="1"/>
</dbReference>
<keyword evidence="3" id="KW-0238">DNA-binding</keyword>
<dbReference type="Pfam" id="PF00356">
    <property type="entry name" value="LacI"/>
    <property type="match status" value="1"/>
</dbReference>
<evidence type="ECO:0000256" key="3">
    <source>
        <dbReference type="ARBA" id="ARBA00023125"/>
    </source>
</evidence>
<keyword evidence="2" id="KW-0805">Transcription regulation</keyword>
<evidence type="ECO:0000313" key="7">
    <source>
        <dbReference type="Proteomes" id="UP000276055"/>
    </source>
</evidence>
<dbReference type="AlphaFoldDB" id="A0A495EAZ8"/>
<dbReference type="OrthoDB" id="37081at2"/>
<dbReference type="SUPFAM" id="SSF47413">
    <property type="entry name" value="lambda repressor-like DNA-binding domains"/>
    <property type="match status" value="1"/>
</dbReference>
<dbReference type="PANTHER" id="PTHR30146:SF148">
    <property type="entry name" value="HTH-TYPE TRANSCRIPTIONAL REPRESSOR PURR-RELATED"/>
    <property type="match status" value="1"/>
</dbReference>
<keyword evidence="4" id="KW-0804">Transcription</keyword>
<dbReference type="Pfam" id="PF13377">
    <property type="entry name" value="Peripla_BP_3"/>
    <property type="match status" value="1"/>
</dbReference>
<dbReference type="RefSeq" id="WP_120955025.1">
    <property type="nucleotide sequence ID" value="NZ_RBIR01000009.1"/>
</dbReference>
<dbReference type="Proteomes" id="UP000276055">
    <property type="component" value="Unassembled WGS sequence"/>
</dbReference>
<sequence length="340" mass="36567">MKTVTLNDVSRAAGVSRSTASLVLRGSPKIPETTAERVRLAMTELGYVYNRHAANMRRSESMTLGLIVTDIRNPYFAGLTMTIEEAAHTAGYTLLVGYSRDDVERQSLQLETMVQQQVDGILLLPATGSELNAVCGIIDRSSVPVLQVARYFSEELDYVGPDNIAAGQQLARHVSSLGAASAVLIGGPERSSARTERIEGLETGFTGSGVVFDSSLSAAATTNNAAGGSEGVARVLDQGIWPDCIIAYSDAVAIGIYAELRRRNLEPGRDISVASFDDIAMAELLLPPLTSVSTYPELIGHQAAELLLNRIRDPSLRPQRSLVEPALKIRASTAQWRPRT</sequence>
<name>A0A495EAZ8_9MICC</name>
<protein>
    <submittedName>
        <fullName evidence="6">LacI family transcriptional regulator</fullName>
    </submittedName>
</protein>
<comment type="caution">
    <text evidence="6">The sequence shown here is derived from an EMBL/GenBank/DDBJ whole genome shotgun (WGS) entry which is preliminary data.</text>
</comment>
<dbReference type="PANTHER" id="PTHR30146">
    <property type="entry name" value="LACI-RELATED TRANSCRIPTIONAL REPRESSOR"/>
    <property type="match status" value="1"/>
</dbReference>
<evidence type="ECO:0000256" key="2">
    <source>
        <dbReference type="ARBA" id="ARBA00023015"/>
    </source>
</evidence>
<accession>A0A495EAZ8</accession>
<dbReference type="PROSITE" id="PS50932">
    <property type="entry name" value="HTH_LACI_2"/>
    <property type="match status" value="1"/>
</dbReference>
<dbReference type="InterPro" id="IPR000843">
    <property type="entry name" value="HTH_LacI"/>
</dbReference>
<keyword evidence="1" id="KW-0678">Repressor</keyword>
<dbReference type="EMBL" id="RBIR01000009">
    <property type="protein sequence ID" value="RKR13759.1"/>
    <property type="molecule type" value="Genomic_DNA"/>
</dbReference>
<dbReference type="GO" id="GO:0003700">
    <property type="term" value="F:DNA-binding transcription factor activity"/>
    <property type="evidence" value="ECO:0007669"/>
    <property type="project" value="TreeGrafter"/>
</dbReference>
<dbReference type="SMART" id="SM00354">
    <property type="entry name" value="HTH_LACI"/>
    <property type="match status" value="1"/>
</dbReference>
<dbReference type="InterPro" id="IPR010982">
    <property type="entry name" value="Lambda_DNA-bd_dom_sf"/>
</dbReference>
<dbReference type="InterPro" id="IPR028082">
    <property type="entry name" value="Peripla_BP_I"/>
</dbReference>
<proteinExistence type="predicted"/>
<dbReference type="CDD" id="cd01392">
    <property type="entry name" value="HTH_LacI"/>
    <property type="match status" value="1"/>
</dbReference>
<reference evidence="6 7" key="1">
    <citation type="submission" date="2018-10" db="EMBL/GenBank/DDBJ databases">
        <title>Genomic Encyclopedia of Type Strains, Phase IV (KMG-IV): sequencing the most valuable type-strain genomes for metagenomic binning, comparative biology and taxonomic classification.</title>
        <authorList>
            <person name="Goeker M."/>
        </authorList>
    </citation>
    <scope>NUCLEOTIDE SEQUENCE [LARGE SCALE GENOMIC DNA]</scope>
    <source>
        <strain evidence="6 7">DSM 25586</strain>
    </source>
</reference>
<dbReference type="InterPro" id="IPR046335">
    <property type="entry name" value="LacI/GalR-like_sensor"/>
</dbReference>
<evidence type="ECO:0000256" key="1">
    <source>
        <dbReference type="ARBA" id="ARBA00022491"/>
    </source>
</evidence>
<feature type="domain" description="HTH lacI-type" evidence="5">
    <location>
        <begin position="4"/>
        <end position="58"/>
    </location>
</feature>
<dbReference type="Gene3D" id="1.10.260.40">
    <property type="entry name" value="lambda repressor-like DNA-binding domains"/>
    <property type="match status" value="1"/>
</dbReference>
<evidence type="ECO:0000259" key="5">
    <source>
        <dbReference type="PROSITE" id="PS50932"/>
    </source>
</evidence>
<organism evidence="6 7">
    <name type="scientific">Arthrobacter oryzae</name>
    <dbReference type="NCBI Taxonomy" id="409290"/>
    <lineage>
        <taxon>Bacteria</taxon>
        <taxon>Bacillati</taxon>
        <taxon>Actinomycetota</taxon>
        <taxon>Actinomycetes</taxon>
        <taxon>Micrococcales</taxon>
        <taxon>Micrococcaceae</taxon>
        <taxon>Arthrobacter</taxon>
    </lineage>
</organism>
<evidence type="ECO:0000313" key="6">
    <source>
        <dbReference type="EMBL" id="RKR13759.1"/>
    </source>
</evidence>
<evidence type="ECO:0000256" key="4">
    <source>
        <dbReference type="ARBA" id="ARBA00023163"/>
    </source>
</evidence>